<dbReference type="EMBL" id="OCMT01000001">
    <property type="protein sequence ID" value="SOD12236.1"/>
    <property type="molecule type" value="Genomic_DNA"/>
</dbReference>
<dbReference type="AlphaFoldDB" id="A0A285ZRE3"/>
<evidence type="ECO:0000313" key="1">
    <source>
        <dbReference type="EMBL" id="SOD12236.1"/>
    </source>
</evidence>
<proteinExistence type="predicted"/>
<dbReference type="OrthoDB" id="763804at2"/>
<name>A0A285ZRE3_9SPHI</name>
<accession>A0A285ZRE3</accession>
<gene>
    <name evidence="1" type="ORF">SAMN06297358_0563</name>
</gene>
<reference evidence="2" key="1">
    <citation type="submission" date="2017-09" db="EMBL/GenBank/DDBJ databases">
        <authorList>
            <person name="Varghese N."/>
            <person name="Submissions S."/>
        </authorList>
    </citation>
    <scope>NUCLEOTIDE SEQUENCE [LARGE SCALE GENOMIC DNA]</scope>
    <source>
        <strain evidence="2">CGMCC 1.12803</strain>
    </source>
</reference>
<sequence>METPIKLELPEDFIMICEIFEIRPQEFIQKILDEISLPRYYSGQNGKEIWSTLIMLEHLDTIDFSEEKLALHEPYMEKLHNIVSQKPSTSEEEVELTETEARNLMVEWHKAILAYRSKYLLDGLSDDV</sequence>
<dbReference type="Proteomes" id="UP000219281">
    <property type="component" value="Unassembled WGS sequence"/>
</dbReference>
<evidence type="ECO:0000313" key="2">
    <source>
        <dbReference type="Proteomes" id="UP000219281"/>
    </source>
</evidence>
<dbReference type="RefSeq" id="WP_097128425.1">
    <property type="nucleotide sequence ID" value="NZ_OCMT01000001.1"/>
</dbReference>
<keyword evidence="2" id="KW-1185">Reference proteome</keyword>
<organism evidence="1 2">
    <name type="scientific">Pedobacter xixiisoli</name>
    <dbReference type="NCBI Taxonomy" id="1476464"/>
    <lineage>
        <taxon>Bacteria</taxon>
        <taxon>Pseudomonadati</taxon>
        <taxon>Bacteroidota</taxon>
        <taxon>Sphingobacteriia</taxon>
        <taxon>Sphingobacteriales</taxon>
        <taxon>Sphingobacteriaceae</taxon>
        <taxon>Pedobacter</taxon>
    </lineage>
</organism>
<protein>
    <submittedName>
        <fullName evidence="1">Uncharacterized protein</fullName>
    </submittedName>
</protein>